<name>A0ABY0V5V8_9ACTO</name>
<evidence type="ECO:0000256" key="6">
    <source>
        <dbReference type="ARBA" id="ARBA00022839"/>
    </source>
</evidence>
<evidence type="ECO:0000256" key="8">
    <source>
        <dbReference type="ARBA" id="ARBA00023204"/>
    </source>
</evidence>
<reference evidence="10 11" key="1">
    <citation type="submission" date="2016-10" db="EMBL/GenBank/DDBJ databases">
        <authorList>
            <person name="Varghese N."/>
            <person name="Submissions S."/>
        </authorList>
    </citation>
    <scope>NUCLEOTIDE SEQUENCE [LARGE SCALE GENOMIC DNA]</scope>
    <source>
        <strain evidence="10 11">DSM 9169</strain>
    </source>
</reference>
<dbReference type="RefSeq" id="WP_092648277.1">
    <property type="nucleotide sequence ID" value="NZ_LT629792.1"/>
</dbReference>
<dbReference type="PANTHER" id="PTHR11070:SF59">
    <property type="entry name" value="DNA 3'-5' HELICASE"/>
    <property type="match status" value="1"/>
</dbReference>
<feature type="domain" description="PD-(D/E)XK endonuclease-like" evidence="9">
    <location>
        <begin position="824"/>
        <end position="1051"/>
    </location>
</feature>
<keyword evidence="5" id="KW-0347">Helicase</keyword>
<gene>
    <name evidence="10" type="ORF">SAMN04489714_0426</name>
</gene>
<dbReference type="InterPro" id="IPR011604">
    <property type="entry name" value="PDDEXK-like_dom_sf"/>
</dbReference>
<accession>A0ABY0V5V8</accession>
<keyword evidence="3" id="KW-0227">DNA damage</keyword>
<dbReference type="Gene3D" id="1.10.486.10">
    <property type="entry name" value="PCRA, domain 4"/>
    <property type="match status" value="1"/>
</dbReference>
<proteinExistence type="predicted"/>
<dbReference type="Pfam" id="PF12705">
    <property type="entry name" value="PDDEXK_1"/>
    <property type="match status" value="1"/>
</dbReference>
<evidence type="ECO:0000256" key="4">
    <source>
        <dbReference type="ARBA" id="ARBA00022801"/>
    </source>
</evidence>
<keyword evidence="7" id="KW-0067">ATP-binding</keyword>
<dbReference type="PANTHER" id="PTHR11070">
    <property type="entry name" value="UVRD / RECB / PCRA DNA HELICASE FAMILY MEMBER"/>
    <property type="match status" value="1"/>
</dbReference>
<keyword evidence="11" id="KW-1185">Reference proteome</keyword>
<evidence type="ECO:0000256" key="2">
    <source>
        <dbReference type="ARBA" id="ARBA00022741"/>
    </source>
</evidence>
<dbReference type="Proteomes" id="UP000198976">
    <property type="component" value="Chromosome I"/>
</dbReference>
<evidence type="ECO:0000259" key="9">
    <source>
        <dbReference type="Pfam" id="PF12705"/>
    </source>
</evidence>
<sequence length="1061" mass="115252">MDITTTPIIALEQPVHVAVPQLDQYQRAVCDAVAAGQHAVVRSMPGSGRTTCALAVVQQAVNRSDNVMMLVPDRNRADWLQPRVEALAPHTVRPVRTPAGCAYQVVSTWRTVRADPLGPVQLVTGAAEDQLIADLMTRPGINWPEFLPEQMRDMAAFRMEVRNLFARAGEAGISGEELERIGRERGADEWVACGQLLQVYEGGPDFAVETRGTMLADMSRIQRVAAQVIDGWDRDAARVGVSTDAPIPDVIVVDDLQDCTPSTVELLSACARSGTRIVAFAAPDVAVASYRGGEPHLDARLARRLGVPLMQLGANRRGTPVLRHMVYDAVERIGVQASAAHRLTEAQALGVSDGQADDTPATDDVHLHVVATDAQMGAQCARAVRHAFLHEGVDWADQVIIARSSSIVEQVRRQLMQGSVPVAGGQRVFTFSAEPATRILLELICAEAEDAEALLTHLFDSPYIQVDPLDVSLVLRALNRQRRDEGAGSADDGDDTDVRVQEVSIAELITSPQILDTLKNDDEAAQEAVSRIRGELLTAHLMWKAAQDAAQLTPGVALWRLWNSSSELGEEHSVATRWRNGAIAGGTDAAWYDDQLDAVLALFKVADVYEQREPGARAGAFAQQLLGDDVPTDTIAQAGIRPRGIEVLTPAAAMGREWKLVHIVGVQDGQWPNMTVRDRVLRSDLIGQADPDPSTRLARHQIMEDERRLFAAALSRATRGVQVYAVLNEDEAPSSFVDLIARYSHAPRTEDGDLIVERVPAPLNMAGHVAHLRHLAAQGGKESEQAIELLAVLARSGISYANPRYWMGTGGVTTSEVTGSKTVRLSPSKIQDIRDCPLKWFFTSIGADQAPGAAQELGSLIHAIAQRHPHGPLDVMMSELRAAYDLLDFDANTLAGRQQIAQAEHIIENLAAYMEGVPGPVEVEQSIHATIGDVIVSGRIDRIEHVDGKVRVADLKTGKSAVSKTAAQEHPQLASYQVALTAAGYEMTGARLVYLGTKNVATREQSAMDSEQFTQWCDQMKQWGQMARGPHYPATPSEDACRFCRFAQSCPAKDEGRRTLP</sequence>
<evidence type="ECO:0000256" key="7">
    <source>
        <dbReference type="ARBA" id="ARBA00022840"/>
    </source>
</evidence>
<keyword evidence="4" id="KW-0378">Hydrolase</keyword>
<dbReference type="InterPro" id="IPR013986">
    <property type="entry name" value="DExx_box_DNA_helicase_dom_sf"/>
</dbReference>
<dbReference type="SUPFAM" id="SSF52540">
    <property type="entry name" value="P-loop containing nucleoside triphosphate hydrolases"/>
    <property type="match status" value="1"/>
</dbReference>
<evidence type="ECO:0000313" key="10">
    <source>
        <dbReference type="EMBL" id="SDT87394.1"/>
    </source>
</evidence>
<dbReference type="InterPro" id="IPR038726">
    <property type="entry name" value="PDDEXK_AddAB-type"/>
</dbReference>
<evidence type="ECO:0000313" key="11">
    <source>
        <dbReference type="Proteomes" id="UP000198976"/>
    </source>
</evidence>
<keyword evidence="6" id="KW-0269">Exonuclease</keyword>
<dbReference type="Gene3D" id="3.40.50.300">
    <property type="entry name" value="P-loop containing nucleotide triphosphate hydrolases"/>
    <property type="match status" value="2"/>
</dbReference>
<evidence type="ECO:0000256" key="3">
    <source>
        <dbReference type="ARBA" id="ARBA00022763"/>
    </source>
</evidence>
<dbReference type="InterPro" id="IPR027417">
    <property type="entry name" value="P-loop_NTPase"/>
</dbReference>
<evidence type="ECO:0000256" key="1">
    <source>
        <dbReference type="ARBA" id="ARBA00022722"/>
    </source>
</evidence>
<organism evidence="10 11">
    <name type="scientific">Schaalia radingae</name>
    <dbReference type="NCBI Taxonomy" id="131110"/>
    <lineage>
        <taxon>Bacteria</taxon>
        <taxon>Bacillati</taxon>
        <taxon>Actinomycetota</taxon>
        <taxon>Actinomycetes</taxon>
        <taxon>Actinomycetales</taxon>
        <taxon>Actinomycetaceae</taxon>
        <taxon>Schaalia</taxon>
    </lineage>
</organism>
<protein>
    <submittedName>
        <fullName evidence="10">PD-(D/E)XK nuclease superfamily protein</fullName>
    </submittedName>
</protein>
<keyword evidence="8" id="KW-0234">DNA repair</keyword>
<keyword evidence="1" id="KW-0540">Nuclease</keyword>
<evidence type="ECO:0000256" key="5">
    <source>
        <dbReference type="ARBA" id="ARBA00022806"/>
    </source>
</evidence>
<dbReference type="Gene3D" id="3.90.320.10">
    <property type="match status" value="1"/>
</dbReference>
<dbReference type="Gene3D" id="1.10.10.160">
    <property type="match status" value="1"/>
</dbReference>
<dbReference type="EMBL" id="LT629792">
    <property type="protein sequence ID" value="SDT87394.1"/>
    <property type="molecule type" value="Genomic_DNA"/>
</dbReference>
<keyword evidence="2" id="KW-0547">Nucleotide-binding</keyword>
<dbReference type="InterPro" id="IPR000212">
    <property type="entry name" value="DNA_helicase_UvrD/REP"/>
</dbReference>